<dbReference type="Proteomes" id="UP001595583">
    <property type="component" value="Unassembled WGS sequence"/>
</dbReference>
<feature type="transmembrane region" description="Helical" evidence="9">
    <location>
        <begin position="241"/>
        <end position="266"/>
    </location>
</feature>
<reference evidence="12" key="1">
    <citation type="journal article" date="2019" name="Int. J. Syst. Evol. Microbiol.">
        <title>The Global Catalogue of Microorganisms (GCM) 10K type strain sequencing project: providing services to taxonomists for standard genome sequencing and annotation.</title>
        <authorList>
            <consortium name="The Broad Institute Genomics Platform"/>
            <consortium name="The Broad Institute Genome Sequencing Center for Infectious Disease"/>
            <person name="Wu L."/>
            <person name="Ma J."/>
        </authorList>
    </citation>
    <scope>NUCLEOTIDE SEQUENCE [LARGE SCALE GENOMIC DNA]</scope>
    <source>
        <strain evidence="12">KCTC 52165</strain>
    </source>
</reference>
<evidence type="ECO:0000313" key="11">
    <source>
        <dbReference type="EMBL" id="MFC3205658.1"/>
    </source>
</evidence>
<dbReference type="PANTHER" id="PTHR43386">
    <property type="entry name" value="OLIGOPEPTIDE TRANSPORT SYSTEM PERMEASE PROTEIN APPC"/>
    <property type="match status" value="1"/>
</dbReference>
<comment type="subcellular location">
    <subcellularLocation>
        <location evidence="1 9">Cell membrane</location>
        <topology evidence="1 9">Multi-pass membrane protein</topology>
    </subcellularLocation>
</comment>
<keyword evidence="8 9" id="KW-0472">Membrane</keyword>
<dbReference type="Gene3D" id="1.10.3720.10">
    <property type="entry name" value="MetI-like"/>
    <property type="match status" value="1"/>
</dbReference>
<keyword evidence="7 9" id="KW-1133">Transmembrane helix</keyword>
<dbReference type="InterPro" id="IPR035906">
    <property type="entry name" value="MetI-like_sf"/>
</dbReference>
<gene>
    <name evidence="11" type="ORF">ACFOHJ_05495</name>
</gene>
<name>A0ABV7KB73_9HYPH</name>
<evidence type="ECO:0000256" key="4">
    <source>
        <dbReference type="ARBA" id="ARBA00022692"/>
    </source>
</evidence>
<dbReference type="PANTHER" id="PTHR43386:SF1">
    <property type="entry name" value="D,D-DIPEPTIDE TRANSPORT SYSTEM PERMEASE PROTEIN DDPC-RELATED"/>
    <property type="match status" value="1"/>
</dbReference>
<evidence type="ECO:0000259" key="10">
    <source>
        <dbReference type="PROSITE" id="PS50928"/>
    </source>
</evidence>
<feature type="transmembrane region" description="Helical" evidence="9">
    <location>
        <begin position="76"/>
        <end position="102"/>
    </location>
</feature>
<organism evidence="11 12">
    <name type="scientific">Aquamicrobium soli</name>
    <dbReference type="NCBI Taxonomy" id="1811518"/>
    <lineage>
        <taxon>Bacteria</taxon>
        <taxon>Pseudomonadati</taxon>
        <taxon>Pseudomonadota</taxon>
        <taxon>Alphaproteobacteria</taxon>
        <taxon>Hyphomicrobiales</taxon>
        <taxon>Phyllobacteriaceae</taxon>
        <taxon>Aquamicrobium</taxon>
    </lineage>
</organism>
<dbReference type="InterPro" id="IPR025966">
    <property type="entry name" value="OppC_N"/>
</dbReference>
<sequence length="276" mass="29279">MREVLWRVWKSPSGRLGLIAALIVVLSGIAAPLIATHMPNQIDVAARLTPPSASHWFGTDHLGRDLYSRSLYGTRIAVSVALAVTATALVLGVLLGVTAAYAPPAIERAILACFDIVSSFPSLILALALVAVLGPGLLNIILLVTVVFIPQFGRVARAQTLTVKERPFLEAERALGASGPRIMLVHVLPNIIGPIVVLASMNVPVVITLEAGLSFLGVGIRPPLASWGSMLFDGFTYLNQSVWPVLVAGGMLTLATLGFTLFGEALRDAIDPKLRR</sequence>
<comment type="caution">
    <text evidence="11">The sequence shown here is derived from an EMBL/GenBank/DDBJ whole genome shotgun (WGS) entry which is preliminary data.</text>
</comment>
<proteinExistence type="inferred from homology"/>
<keyword evidence="2 9" id="KW-0813">Transport</keyword>
<evidence type="ECO:0000256" key="9">
    <source>
        <dbReference type="RuleBase" id="RU363032"/>
    </source>
</evidence>
<evidence type="ECO:0000256" key="5">
    <source>
        <dbReference type="ARBA" id="ARBA00022856"/>
    </source>
</evidence>
<keyword evidence="5" id="KW-0571">Peptide transport</keyword>
<evidence type="ECO:0000256" key="8">
    <source>
        <dbReference type="ARBA" id="ARBA00023136"/>
    </source>
</evidence>
<dbReference type="Pfam" id="PF12911">
    <property type="entry name" value="OppC_N"/>
    <property type="match status" value="1"/>
</dbReference>
<feature type="domain" description="ABC transmembrane type-1" evidence="10">
    <location>
        <begin position="74"/>
        <end position="263"/>
    </location>
</feature>
<evidence type="ECO:0000313" key="12">
    <source>
        <dbReference type="Proteomes" id="UP001595583"/>
    </source>
</evidence>
<evidence type="ECO:0000256" key="1">
    <source>
        <dbReference type="ARBA" id="ARBA00004651"/>
    </source>
</evidence>
<dbReference type="SUPFAM" id="SSF161098">
    <property type="entry name" value="MetI-like"/>
    <property type="match status" value="1"/>
</dbReference>
<dbReference type="InterPro" id="IPR000515">
    <property type="entry name" value="MetI-like"/>
</dbReference>
<evidence type="ECO:0000256" key="3">
    <source>
        <dbReference type="ARBA" id="ARBA00022475"/>
    </source>
</evidence>
<protein>
    <submittedName>
        <fullName evidence="11">ABC transporter permease</fullName>
    </submittedName>
</protein>
<feature type="transmembrane region" description="Helical" evidence="9">
    <location>
        <begin position="137"/>
        <end position="156"/>
    </location>
</feature>
<feature type="transmembrane region" description="Helical" evidence="9">
    <location>
        <begin position="191"/>
        <end position="221"/>
    </location>
</feature>
<dbReference type="InterPro" id="IPR050366">
    <property type="entry name" value="BP-dependent_transpt_permease"/>
</dbReference>
<evidence type="ECO:0000256" key="2">
    <source>
        <dbReference type="ARBA" id="ARBA00022448"/>
    </source>
</evidence>
<keyword evidence="6" id="KW-0653">Protein transport</keyword>
<accession>A0ABV7KB73</accession>
<evidence type="ECO:0000256" key="6">
    <source>
        <dbReference type="ARBA" id="ARBA00022927"/>
    </source>
</evidence>
<keyword evidence="4 9" id="KW-0812">Transmembrane</keyword>
<keyword evidence="3" id="KW-1003">Cell membrane</keyword>
<comment type="similarity">
    <text evidence="9">Belongs to the binding-protein-dependent transport system permease family.</text>
</comment>
<dbReference type="EMBL" id="JBHRTK010000006">
    <property type="protein sequence ID" value="MFC3205658.1"/>
    <property type="molecule type" value="Genomic_DNA"/>
</dbReference>
<dbReference type="Pfam" id="PF00528">
    <property type="entry name" value="BPD_transp_1"/>
    <property type="match status" value="1"/>
</dbReference>
<keyword evidence="12" id="KW-1185">Reference proteome</keyword>
<evidence type="ECO:0000256" key="7">
    <source>
        <dbReference type="ARBA" id="ARBA00022989"/>
    </source>
</evidence>
<dbReference type="PROSITE" id="PS50928">
    <property type="entry name" value="ABC_TM1"/>
    <property type="match status" value="1"/>
</dbReference>
<feature type="transmembrane region" description="Helical" evidence="9">
    <location>
        <begin position="109"/>
        <end position="131"/>
    </location>
</feature>
<dbReference type="RefSeq" id="WP_378219328.1">
    <property type="nucleotide sequence ID" value="NZ_JBHRTK010000006.1"/>
</dbReference>
<dbReference type="CDD" id="cd06261">
    <property type="entry name" value="TM_PBP2"/>
    <property type="match status" value="1"/>
</dbReference>